<dbReference type="Gene3D" id="3.40.50.720">
    <property type="entry name" value="NAD(P)-binding Rossmann-like Domain"/>
    <property type="match status" value="1"/>
</dbReference>
<evidence type="ECO:0000256" key="5">
    <source>
        <dbReference type="ARBA" id="ARBA00023315"/>
    </source>
</evidence>
<feature type="domain" description="Carrier" evidence="7">
    <location>
        <begin position="291"/>
        <end position="368"/>
    </location>
</feature>
<dbReference type="SUPFAM" id="SSF52151">
    <property type="entry name" value="FabD/lysophospholipase-like"/>
    <property type="match status" value="1"/>
</dbReference>
<evidence type="ECO:0000259" key="8">
    <source>
        <dbReference type="PROSITE" id="PS52004"/>
    </source>
</evidence>
<dbReference type="Pfam" id="PF00550">
    <property type="entry name" value="PP-binding"/>
    <property type="match status" value="3"/>
</dbReference>
<feature type="region of interest" description="Disordered" evidence="6">
    <location>
        <begin position="1139"/>
        <end position="1159"/>
    </location>
</feature>
<dbReference type="Pfam" id="PF16197">
    <property type="entry name" value="KAsynt_C_assoc"/>
    <property type="match status" value="2"/>
</dbReference>
<dbReference type="Proteomes" id="UP001550739">
    <property type="component" value="Unassembled WGS sequence"/>
</dbReference>
<dbReference type="InterPro" id="IPR020806">
    <property type="entry name" value="PKS_PP-bd"/>
</dbReference>
<dbReference type="SUPFAM" id="SSF55048">
    <property type="entry name" value="Probable ACP-binding domain of malonyl-CoA ACP transacylase"/>
    <property type="match status" value="1"/>
</dbReference>
<evidence type="ECO:0000313" key="10">
    <source>
        <dbReference type="Proteomes" id="UP001550739"/>
    </source>
</evidence>
<dbReference type="InterPro" id="IPR032821">
    <property type="entry name" value="PKS_assoc"/>
</dbReference>
<keyword evidence="1" id="KW-0596">Phosphopantetheine</keyword>
<dbReference type="GO" id="GO:0004314">
    <property type="term" value="F:[acyl-carrier-protein] S-malonyltransferase activity"/>
    <property type="evidence" value="ECO:0007669"/>
    <property type="project" value="UniProtKB-EC"/>
</dbReference>
<comment type="caution">
    <text evidence="9">The sequence shown here is derived from an EMBL/GenBank/DDBJ whole genome shotgun (WGS) entry which is preliminary data.</text>
</comment>
<gene>
    <name evidence="9" type="primary">fabD</name>
    <name evidence="9" type="ORF">AB0E89_22135</name>
</gene>
<dbReference type="SUPFAM" id="SSF53901">
    <property type="entry name" value="Thiolase-like"/>
    <property type="match status" value="2"/>
</dbReference>
<organism evidence="9 10">
    <name type="scientific">Streptomyces sp. 900129855</name>
    <dbReference type="NCBI Taxonomy" id="3155129"/>
    <lineage>
        <taxon>Bacteria</taxon>
        <taxon>Bacillati</taxon>
        <taxon>Actinomycetota</taxon>
        <taxon>Actinomycetes</taxon>
        <taxon>Kitasatosporales</taxon>
        <taxon>Streptomycetaceae</taxon>
        <taxon>Streptomyces</taxon>
    </lineage>
</organism>
<keyword evidence="4" id="KW-0045">Antibiotic biosynthesis</keyword>
<dbReference type="PROSITE" id="PS50075">
    <property type="entry name" value="CARRIER"/>
    <property type="match status" value="3"/>
</dbReference>
<keyword evidence="10" id="KW-1185">Reference proteome</keyword>
<dbReference type="InterPro" id="IPR014031">
    <property type="entry name" value="Ketoacyl_synth_C"/>
</dbReference>
<feature type="region of interest" description="Disordered" evidence="6">
    <location>
        <begin position="1695"/>
        <end position="1723"/>
    </location>
</feature>
<accession>A0ABV2ZLL3</accession>
<dbReference type="Pfam" id="PF02801">
    <property type="entry name" value="Ketoacyl-synt_C"/>
    <property type="match status" value="2"/>
</dbReference>
<dbReference type="InterPro" id="IPR016035">
    <property type="entry name" value="Acyl_Trfase/lysoPLipase"/>
</dbReference>
<dbReference type="InterPro" id="IPR009081">
    <property type="entry name" value="PP-bd_ACP"/>
</dbReference>
<dbReference type="Pfam" id="PF00698">
    <property type="entry name" value="Acyl_transf_1"/>
    <property type="match status" value="1"/>
</dbReference>
<dbReference type="InterPro" id="IPR018201">
    <property type="entry name" value="Ketoacyl_synth_AS"/>
</dbReference>
<dbReference type="InterPro" id="IPR006162">
    <property type="entry name" value="Ppantetheine_attach_site"/>
</dbReference>
<dbReference type="PROSITE" id="PS52004">
    <property type="entry name" value="KS3_2"/>
    <property type="match status" value="2"/>
</dbReference>
<dbReference type="EMBL" id="JBEZVE010000011">
    <property type="protein sequence ID" value="MEU3783213.1"/>
    <property type="molecule type" value="Genomic_DNA"/>
</dbReference>
<dbReference type="SUPFAM" id="SSF47336">
    <property type="entry name" value="ACP-like"/>
    <property type="match status" value="3"/>
</dbReference>
<dbReference type="InterPro" id="IPR016039">
    <property type="entry name" value="Thiolase-like"/>
</dbReference>
<feature type="domain" description="Carrier" evidence="7">
    <location>
        <begin position="1068"/>
        <end position="1141"/>
    </location>
</feature>
<dbReference type="PANTHER" id="PTHR43775">
    <property type="entry name" value="FATTY ACID SYNTHASE"/>
    <property type="match status" value="1"/>
</dbReference>
<dbReference type="CDD" id="cd00833">
    <property type="entry name" value="PKS"/>
    <property type="match status" value="2"/>
</dbReference>
<dbReference type="SMART" id="SM00825">
    <property type="entry name" value="PKS_KS"/>
    <property type="match status" value="2"/>
</dbReference>
<reference evidence="9 10" key="1">
    <citation type="submission" date="2024-06" db="EMBL/GenBank/DDBJ databases">
        <title>The Natural Products Discovery Center: Release of the First 8490 Sequenced Strains for Exploring Actinobacteria Biosynthetic Diversity.</title>
        <authorList>
            <person name="Kalkreuter E."/>
            <person name="Kautsar S.A."/>
            <person name="Yang D."/>
            <person name="Bader C.D."/>
            <person name="Teijaro C.N."/>
            <person name="Fluegel L."/>
            <person name="Davis C.M."/>
            <person name="Simpson J.R."/>
            <person name="Lauterbach L."/>
            <person name="Steele A.D."/>
            <person name="Gui C."/>
            <person name="Meng S."/>
            <person name="Li G."/>
            <person name="Viehrig K."/>
            <person name="Ye F."/>
            <person name="Su P."/>
            <person name="Kiefer A.F."/>
            <person name="Nichols A."/>
            <person name="Cepeda A.J."/>
            <person name="Yan W."/>
            <person name="Fan B."/>
            <person name="Jiang Y."/>
            <person name="Adhikari A."/>
            <person name="Zheng C.-J."/>
            <person name="Schuster L."/>
            <person name="Cowan T.M."/>
            <person name="Smanski M.J."/>
            <person name="Chevrette M.G."/>
            <person name="De Carvalho L.P.S."/>
            <person name="Shen B."/>
        </authorList>
    </citation>
    <scope>NUCLEOTIDE SEQUENCE [LARGE SCALE GENOMIC DNA]</scope>
    <source>
        <strain evidence="9 10">NPDC033843</strain>
    </source>
</reference>
<evidence type="ECO:0000256" key="4">
    <source>
        <dbReference type="ARBA" id="ARBA00023194"/>
    </source>
</evidence>
<feature type="domain" description="Carrier" evidence="7">
    <location>
        <begin position="1805"/>
        <end position="1880"/>
    </location>
</feature>
<feature type="region of interest" description="Disordered" evidence="6">
    <location>
        <begin position="377"/>
        <end position="409"/>
    </location>
</feature>
<dbReference type="Gene3D" id="3.40.47.10">
    <property type="match status" value="2"/>
</dbReference>
<sequence>MIAILFPGQGAQRLGMGAQFFGRYPELTAEAGDVLGYAIDRLCLDDPDGLLGKTRWTQPALYVVNALAHRAWREEHGSSPDFAAGHSLGEYNALEAAGVLGFAAGLRLVARRAELMSRAPEGAMSVVVGLEEERVAAVLRDAGLDDLDIANHNTPTQFVISGPARSLARAESSFRRAGVRLYSRLDVSGPFHSRYMREAEREFAAHVRSAALSAPRFPVVSNVTALPHGPDPTDDLVRQLSSPVRWTQSIRYLLAAGVEDFRQVGVGKALDAMVRDIRATAPARPANAAGPLAARVERELRVRVREVLRADGPGPAPDEDLGTHGMDLAALVDLGAELCEALGLDVPPAVLFQHRTVRDLAAHLVDMYGERLAARYAEDDEEDADAAHRSAAGPEAPAPSPAPTERPVPAPVVSEHRAQAHPEPIAVVGMGGMLPGADDLDQFWRNLMAGQDVIRRVPEARWDWRAPYGRHGDDDCAHVPWGAFLRAPDAFDCAFFGISPQEAELMDPQQRLLLQSAWRAAEDAGHRLDGPAARRTGVFVGATAIDYVEVLTAADSLREPYLVTGLAHALLANRISHFMGLSGPSESVDTACSSSLAALHRAMSSIRQRECDQALVGAVNVIAGPGAFISLTKAGMLSPDGRCKTFDVRADGYVRGEGVVALLIKPLSHAERDGDHIHAVLRGSAVNHSGRTVSLTAPDPDAQAEVIDTAWRAAGLDPSTAGLIEAHGTGTALGDPIEIEGLRRAFGRLYADWGLPEPRRPHLAVSAVKTHIGHLEPAAGLAGLVTVLLAMRHGTLLPLAHFRAPNPLLRLDGSPLRLVTGTERWERPRDARGRELPRRAGVSSFGFGGANAHVVVEEYLDDRRPPRAPAAPHAAGDRLVPLSARDADGLRARAEQLSDWLAHRPADEYSFDDLVATLRTGRRPMEHRLVVAAADAAGLRARLERFLRDGHADGVWTGDASVSTAPSPVDNDNDAAVDEARVRALAARADVAGLARLWTTGAALDWSLLPPAGPHRRLPLPTYTFTERSLWPRPARAKSTAPTAGPAPAEAPPANRAETAAGHQHDRERIAGHLIQVLTDTLGWQPDELDESTGFDRLGLDSLAVQQIRVRLERTYGDLPATLVFTHKNVHSLSAYLAGRRTPTSPAPPTGKAVPAARPPEEVRAGDIAVIGMSGRYPHARSVAEFWQNLVEGRDCVDEMPLDRPGFRQYAQAARHRYGDAWPRWGGWLEDVDAFDAPFFRFSPLQARYLDPQQRLFLEVAWECVEDAGHTPDTLADPAAGDRRGAVGVFAGVTFNNYQLFGSAALERGEWLAVETQTFSIANRVSYLMNLGGPSLTVDTACSSSLYAVHLACESIRRGECAAAIAGGVNLSLHPAKYMTLAETGFLASDGRCRAFGEGGDGYVPAEAVGAVLLKPLGQALRDGDTVHAVIKGSAVNSDGRTFGYSVPNPVAQTEVIRAALRSAGVEAATIDALEAHGTGTALGDPVELRGLCDAYADVTARQSCAIGSVKSLIGHAEAAAGIAQLTKTVLQLRHRRLAPTLLHSARTNPEIPFEETPFRVQLETASWEAPSCGRPRRAGVSSFGAGGVNVHLIVEETPHVPRPAAAERRQVLLLSAAEAANLREYALRLRGFLADAVSSAEPDDGGAALLLDTAHTLQTGRVHLAHRLAFTASRPTEAISLLDAHLAGRNTERVHTGVVPRQAPSPSGARNRPSAGQDAEELARTWATGTDWDWAALHDGQAVSPRRISLPTYPFSRHRYWLGTGTGTGTSVDSAPQAAADSDEGAGTGLRTALRAAPPSERLALLTGHLRTELGRLLQCDPEEPPDPDTGFFDLGLDSVLAVRLGTRIEEELGVELYATVAFDHPSISELATCLLSLVDLDVPAAPGESDPPPCHRTLHFTADWEPEPAADPGPEDFGDVWSSGAVVLDTDDTVARLLGDRLRARGCDAPVVLVRPGAKYSRAGAGDYRVRPGDTDDWDRLLDSLGADGTRPRTFVHLWTAAAAGHDPRRRLDLGIRSLFRLARGLLLTARETTVRVLQVDAHPTDRPDPLAEALAGFARSLRHENPRLLYQAVAVEADRDGERPDPEDVVRACTAELRASGQEAEVRHRGALRSVRRVRELPPDDGTEGADGAESAPGLVDGGVYVVTGGAGGLGLLFAEHLARRAPGARLVLSGRSELGPERAAAVRRIADLGADVEYVRADVGNEGDARRLIGRVRDRHGGINGVLHSAGCVKDALLADKTGRELDAVLSGKVLGALHLDDLTRDDDLAFFMAFSSLTALIGNPGQTDYAYANRFLCAFARHRERLRLAGERNGRSIAVVWPSWRHGGMRADAGTEEALLGRLGLALLETPMGTAAFDRALAREESEFGVLHADPARLSRVLDVLPPRGARTTDDVHRELHRVLEELGL</sequence>
<name>A0ABV2ZLL3_9ACTN</name>
<dbReference type="PROSITE" id="PS00012">
    <property type="entry name" value="PHOSPHOPANTETHEINE"/>
    <property type="match status" value="1"/>
</dbReference>
<feature type="region of interest" description="Disordered" evidence="6">
    <location>
        <begin position="1031"/>
        <end position="1065"/>
    </location>
</feature>
<dbReference type="InterPro" id="IPR016036">
    <property type="entry name" value="Malonyl_transacylase_ACP-bd"/>
</dbReference>
<evidence type="ECO:0000256" key="1">
    <source>
        <dbReference type="ARBA" id="ARBA00022450"/>
    </source>
</evidence>
<dbReference type="InterPro" id="IPR014043">
    <property type="entry name" value="Acyl_transferase_dom"/>
</dbReference>
<dbReference type="NCBIfam" id="TIGR00128">
    <property type="entry name" value="fabD"/>
    <property type="match status" value="1"/>
</dbReference>
<dbReference type="SMART" id="SM00827">
    <property type="entry name" value="PKS_AT"/>
    <property type="match status" value="1"/>
</dbReference>
<dbReference type="Pfam" id="PF00109">
    <property type="entry name" value="ketoacyl-synt"/>
    <property type="match status" value="2"/>
</dbReference>
<dbReference type="RefSeq" id="WP_361704211.1">
    <property type="nucleotide sequence ID" value="NZ_JBEZVE010000011.1"/>
</dbReference>
<protein>
    <submittedName>
        <fullName evidence="9">ACP S-malonyltransferase</fullName>
        <ecNumber evidence="9">2.3.1.39</ecNumber>
    </submittedName>
</protein>
<feature type="compositionally biased region" description="Pro residues" evidence="6">
    <location>
        <begin position="396"/>
        <end position="409"/>
    </location>
</feature>
<dbReference type="Gene3D" id="1.10.1240.100">
    <property type="match status" value="2"/>
</dbReference>
<dbReference type="InterPro" id="IPR020841">
    <property type="entry name" value="PKS_Beta-ketoAc_synthase_dom"/>
</dbReference>
<dbReference type="InterPro" id="IPR050091">
    <property type="entry name" value="PKS_NRPS_Biosynth_Enz"/>
</dbReference>
<dbReference type="SMART" id="SM01294">
    <property type="entry name" value="PKS_PP_betabranch"/>
    <property type="match status" value="2"/>
</dbReference>
<feature type="compositionally biased region" description="Low complexity" evidence="6">
    <location>
        <begin position="1041"/>
        <end position="1062"/>
    </location>
</feature>
<dbReference type="EC" id="2.3.1.39" evidence="9"/>
<evidence type="ECO:0000259" key="7">
    <source>
        <dbReference type="PROSITE" id="PS50075"/>
    </source>
</evidence>
<evidence type="ECO:0000256" key="3">
    <source>
        <dbReference type="ARBA" id="ARBA00022679"/>
    </source>
</evidence>
<dbReference type="SMART" id="SM00822">
    <property type="entry name" value="PKS_KR"/>
    <property type="match status" value="1"/>
</dbReference>
<dbReference type="InterPro" id="IPR004410">
    <property type="entry name" value="Malonyl_CoA-ACP_transAc_FabD"/>
</dbReference>
<dbReference type="Gene3D" id="3.40.366.10">
    <property type="entry name" value="Malonyl-Coenzyme A Acyl Carrier Protein, domain 2"/>
    <property type="match status" value="1"/>
</dbReference>
<dbReference type="SMART" id="SM00823">
    <property type="entry name" value="PKS_PP"/>
    <property type="match status" value="3"/>
</dbReference>
<keyword evidence="2" id="KW-0597">Phosphoprotein</keyword>
<dbReference type="InterPro" id="IPR057326">
    <property type="entry name" value="KR_dom"/>
</dbReference>
<feature type="domain" description="Ketosynthase family 3 (KS3)" evidence="8">
    <location>
        <begin position="1165"/>
        <end position="1597"/>
    </location>
</feature>
<keyword evidence="3 9" id="KW-0808">Transferase</keyword>
<feature type="region of interest" description="Disordered" evidence="6">
    <location>
        <begin position="2119"/>
        <end position="2138"/>
    </location>
</feature>
<dbReference type="InterPro" id="IPR014030">
    <property type="entry name" value="Ketoacyl_synth_N"/>
</dbReference>
<keyword evidence="5 9" id="KW-0012">Acyltransferase</keyword>
<dbReference type="CDD" id="cd08953">
    <property type="entry name" value="KR_2_SDR_x"/>
    <property type="match status" value="1"/>
</dbReference>
<dbReference type="InterPro" id="IPR036736">
    <property type="entry name" value="ACP-like_sf"/>
</dbReference>
<evidence type="ECO:0000313" key="9">
    <source>
        <dbReference type="EMBL" id="MEU3783213.1"/>
    </source>
</evidence>
<dbReference type="InterPro" id="IPR001227">
    <property type="entry name" value="Ac_transferase_dom_sf"/>
</dbReference>
<dbReference type="PROSITE" id="PS00606">
    <property type="entry name" value="KS3_1"/>
    <property type="match status" value="2"/>
</dbReference>
<dbReference type="PANTHER" id="PTHR43775:SF37">
    <property type="entry name" value="SI:DKEY-61P9.11"/>
    <property type="match status" value="1"/>
</dbReference>
<dbReference type="Gene3D" id="1.10.1200.10">
    <property type="entry name" value="ACP-like"/>
    <property type="match status" value="3"/>
</dbReference>
<feature type="domain" description="Ketosynthase family 3 (KS3)" evidence="8">
    <location>
        <begin position="422"/>
        <end position="858"/>
    </location>
</feature>
<dbReference type="InterPro" id="IPR049490">
    <property type="entry name" value="C883_1060-like_KR_N"/>
</dbReference>
<evidence type="ECO:0000256" key="6">
    <source>
        <dbReference type="SAM" id="MobiDB-lite"/>
    </source>
</evidence>
<dbReference type="SUPFAM" id="SSF51735">
    <property type="entry name" value="NAD(P)-binding Rossmann-fold domains"/>
    <property type="match status" value="2"/>
</dbReference>
<dbReference type="InterPro" id="IPR013968">
    <property type="entry name" value="PKS_KR"/>
</dbReference>
<dbReference type="Pfam" id="PF08659">
    <property type="entry name" value="KR"/>
    <property type="match status" value="1"/>
</dbReference>
<dbReference type="Gene3D" id="3.30.70.250">
    <property type="entry name" value="Malonyl-CoA ACP transacylase, ACP-binding"/>
    <property type="match status" value="1"/>
</dbReference>
<evidence type="ECO:0000256" key="2">
    <source>
        <dbReference type="ARBA" id="ARBA00022553"/>
    </source>
</evidence>
<dbReference type="Pfam" id="PF21394">
    <property type="entry name" value="Beta-ketacyl_N"/>
    <property type="match status" value="1"/>
</dbReference>
<proteinExistence type="predicted"/>
<dbReference type="InterPro" id="IPR036291">
    <property type="entry name" value="NAD(P)-bd_dom_sf"/>
</dbReference>